<evidence type="ECO:0000256" key="2">
    <source>
        <dbReference type="SAM" id="SignalP"/>
    </source>
</evidence>
<accession>A0A502CC20</accession>
<dbReference type="Proteomes" id="UP000319486">
    <property type="component" value="Unassembled WGS sequence"/>
</dbReference>
<dbReference type="OrthoDB" id="5297564at2"/>
<keyword evidence="1" id="KW-0175">Coiled coil</keyword>
<keyword evidence="4" id="KW-1185">Reference proteome</keyword>
<name>A0A502CC20_9GAMM</name>
<evidence type="ECO:0000256" key="1">
    <source>
        <dbReference type="SAM" id="Coils"/>
    </source>
</evidence>
<feature type="signal peptide" evidence="2">
    <location>
        <begin position="1"/>
        <end position="26"/>
    </location>
</feature>
<feature type="chain" id="PRO_5030107253" evidence="2">
    <location>
        <begin position="27"/>
        <end position="466"/>
    </location>
</feature>
<keyword evidence="2" id="KW-0732">Signal</keyword>
<organism evidence="3 4">
    <name type="scientific">Rhodanobacter glycinis</name>
    <dbReference type="NCBI Taxonomy" id="582702"/>
    <lineage>
        <taxon>Bacteria</taxon>
        <taxon>Pseudomonadati</taxon>
        <taxon>Pseudomonadota</taxon>
        <taxon>Gammaproteobacteria</taxon>
        <taxon>Lysobacterales</taxon>
        <taxon>Rhodanobacteraceae</taxon>
        <taxon>Rhodanobacter</taxon>
    </lineage>
</organism>
<dbReference type="RefSeq" id="WP_140651183.1">
    <property type="nucleotide sequence ID" value="NZ_RCZB01000001.1"/>
</dbReference>
<dbReference type="EMBL" id="RCZO01000003">
    <property type="protein sequence ID" value="TPG10262.1"/>
    <property type="molecule type" value="Genomic_DNA"/>
</dbReference>
<gene>
    <name evidence="3" type="ORF">EAH88_07880</name>
</gene>
<feature type="coiled-coil region" evidence="1">
    <location>
        <begin position="59"/>
        <end position="93"/>
    </location>
</feature>
<protein>
    <submittedName>
        <fullName evidence="3">Acetate kinase</fullName>
    </submittedName>
</protein>
<evidence type="ECO:0000313" key="4">
    <source>
        <dbReference type="Proteomes" id="UP000319486"/>
    </source>
</evidence>
<dbReference type="GO" id="GO:0016301">
    <property type="term" value="F:kinase activity"/>
    <property type="evidence" value="ECO:0007669"/>
    <property type="project" value="UniProtKB-KW"/>
</dbReference>
<dbReference type="AlphaFoldDB" id="A0A502CC20"/>
<sequence length="466" mass="50017">MSRKSWRSRCSTGCTGLLLLGGVAHAQNPVPPTDHPSPTSSAELSAVIRKSMLEQDARIETMRGQLAAQSAQIEAMKRALATQQADYRALRHAVGLDVLEQQRAGNVRAGGSMASALPMPTGNAIADNVVPAGQAPERTVGQAPEHDERPPAVAPIFNQPGVLTPRGKLVVEPSYQFGYSSADRVALIGYTVIPAILIGLIDARQVKTTTQTGAVALRYGLTNRLEMELRIPYVYGHTDTISREIFTGSATDKVFTSSGHGIGDIEATARYQINDGGADRPYYVGWLRFKSRTGRDPFEVTTDCVNRCVQNATGTGLPLQLPTGSGFYSLQPGITWLYPSDPVVFFGNLSYLHNFPRHDVSRTVLLGGKEQLGTVRVGDIADVSVGMGLALNDKASISIGYDQSFVGITKQNGKTVAGSAKSVLGTLLIGGSYRFNDRRTMNFTLGVGVTRDTPDATVTVRVPMMY</sequence>
<keyword evidence="3" id="KW-0808">Transferase</keyword>
<reference evidence="3 4" key="1">
    <citation type="journal article" date="2019" name="Environ. Microbiol.">
        <title>Species interactions and distinct microbial communities in high Arctic permafrost affected cryosols are associated with the CH4 and CO2 gas fluxes.</title>
        <authorList>
            <person name="Altshuler I."/>
            <person name="Hamel J."/>
            <person name="Turney S."/>
            <person name="Magnuson E."/>
            <person name="Levesque R."/>
            <person name="Greer C."/>
            <person name="Whyte L.G."/>
        </authorList>
    </citation>
    <scope>NUCLEOTIDE SEQUENCE [LARGE SCALE GENOMIC DNA]</scope>
    <source>
        <strain evidence="3 4">S13Y</strain>
    </source>
</reference>
<keyword evidence="3" id="KW-0418">Kinase</keyword>
<proteinExistence type="predicted"/>
<evidence type="ECO:0000313" key="3">
    <source>
        <dbReference type="EMBL" id="TPG10262.1"/>
    </source>
</evidence>
<comment type="caution">
    <text evidence="3">The sequence shown here is derived from an EMBL/GenBank/DDBJ whole genome shotgun (WGS) entry which is preliminary data.</text>
</comment>